<dbReference type="EMBL" id="ASPP01004733">
    <property type="protein sequence ID" value="ETO31750.1"/>
    <property type="molecule type" value="Genomic_DNA"/>
</dbReference>
<dbReference type="Proteomes" id="UP000023152">
    <property type="component" value="Unassembled WGS sequence"/>
</dbReference>
<keyword evidence="2" id="KW-1185">Reference proteome</keyword>
<reference evidence="1 2" key="1">
    <citation type="journal article" date="2013" name="Curr. Biol.">
        <title>The Genome of the Foraminiferan Reticulomyxa filosa.</title>
        <authorList>
            <person name="Glockner G."/>
            <person name="Hulsmann N."/>
            <person name="Schleicher M."/>
            <person name="Noegel A.A."/>
            <person name="Eichinger L."/>
            <person name="Gallinger C."/>
            <person name="Pawlowski J."/>
            <person name="Sierra R."/>
            <person name="Euteneuer U."/>
            <person name="Pillet L."/>
            <person name="Moustafa A."/>
            <person name="Platzer M."/>
            <person name="Groth M."/>
            <person name="Szafranski K."/>
            <person name="Schliwa M."/>
        </authorList>
    </citation>
    <scope>NUCLEOTIDE SEQUENCE [LARGE SCALE GENOMIC DNA]</scope>
</reference>
<evidence type="ECO:0000313" key="1">
    <source>
        <dbReference type="EMBL" id="ETO31750.1"/>
    </source>
</evidence>
<dbReference type="AlphaFoldDB" id="X6NZK9"/>
<sequence length="168" mass="19142">MACVSLVGFSFFSYDTGCTLKFYLTNNLDECKEAVEYSISKVIFGKNVKVNYQKKEILGKDTPAVKIVKLIIFVSKSEYRTNRIDETSNPAKKLKKIFLFIANLALLNWKTIKVVNIDNTPISFIFSVKHFEFGFGISSEPSLVKFIFTNASYHIHDCVLFCVFAFTV</sequence>
<gene>
    <name evidence="1" type="ORF">RFI_05371</name>
</gene>
<proteinExistence type="predicted"/>
<accession>X6NZK9</accession>
<evidence type="ECO:0000313" key="2">
    <source>
        <dbReference type="Proteomes" id="UP000023152"/>
    </source>
</evidence>
<organism evidence="1 2">
    <name type="scientific">Reticulomyxa filosa</name>
    <dbReference type="NCBI Taxonomy" id="46433"/>
    <lineage>
        <taxon>Eukaryota</taxon>
        <taxon>Sar</taxon>
        <taxon>Rhizaria</taxon>
        <taxon>Retaria</taxon>
        <taxon>Foraminifera</taxon>
        <taxon>Monothalamids</taxon>
        <taxon>Reticulomyxidae</taxon>
        <taxon>Reticulomyxa</taxon>
    </lineage>
</organism>
<name>X6NZK9_RETFI</name>
<comment type="caution">
    <text evidence="1">The sequence shown here is derived from an EMBL/GenBank/DDBJ whole genome shotgun (WGS) entry which is preliminary data.</text>
</comment>
<protein>
    <submittedName>
        <fullName evidence="1">Uncharacterized protein</fullName>
    </submittedName>
</protein>